<keyword evidence="7" id="KW-1185">Reference proteome</keyword>
<dbReference type="InterPro" id="IPR036770">
    <property type="entry name" value="Ankyrin_rpt-contain_sf"/>
</dbReference>
<feature type="compositionally biased region" description="Basic residues" evidence="4">
    <location>
        <begin position="139"/>
        <end position="151"/>
    </location>
</feature>
<name>A0A8J2WY94_9STRA</name>
<dbReference type="AlphaFoldDB" id="A0A8J2WY94"/>
<evidence type="ECO:0000313" key="7">
    <source>
        <dbReference type="Proteomes" id="UP000789595"/>
    </source>
</evidence>
<sequence>MPMLQYAEVDEKAWRPLEIQERLDAYYSFREARHEELKPLPKKADPFAHRELSFIPAESLGTLPETAHMTIAARRAFFNPKSREEIIADLEKRRLEAEARQAAREEAERLALREAEAAAEAEAARLEAEQDAADEAAGKKKKKKRKKKKKAAGGSRPASAAVERPKVAAAKRPLSAPAKIARALPIRTYATEFRGAVRGLPDAPTCDVKAAPGSRTGHRSAILSDKEVYAVKEPSVEDGPVDPDPTPRNADGTPREHRTVEFTGTLLMRLTSATPWANVRYTLDGSAVKRTSRIYRRPLELSNHCVVRCVTSKRGWSSGELIVRFVRMADKRGIKEKMLNAAKRGAALGLVDQRRISRGDAPDAVEDMDDTQLLLRAVLAQDVPSVREIVSGGAASPDGGGLGTPTPLVLACEKGATLVAQVLVGHKAAMQLPAEGMVTPLQAACGAGALACARLLIDAGCPPTGGAADEMGRVAIHRAAARGAAKCCEALLRAGAAVDAADKEGDQALHALCANVAGPAAGELPRGMEVPDYLACAKVLVDAGAPLEAKGAGKKPLALAALRAASATSTAQADLANALSELLLAAGAKPPPPPGEEKKGGGKKKK</sequence>
<evidence type="ECO:0000256" key="3">
    <source>
        <dbReference type="PROSITE-ProRule" id="PRU00023"/>
    </source>
</evidence>
<dbReference type="Proteomes" id="UP000789595">
    <property type="component" value="Unassembled WGS sequence"/>
</dbReference>
<gene>
    <name evidence="6" type="ORF">PECAL_3P23760</name>
</gene>
<organism evidence="6 7">
    <name type="scientific">Pelagomonas calceolata</name>
    <dbReference type="NCBI Taxonomy" id="35677"/>
    <lineage>
        <taxon>Eukaryota</taxon>
        <taxon>Sar</taxon>
        <taxon>Stramenopiles</taxon>
        <taxon>Ochrophyta</taxon>
        <taxon>Pelagophyceae</taxon>
        <taxon>Pelagomonadales</taxon>
        <taxon>Pelagomonadaceae</taxon>
        <taxon>Pelagomonas</taxon>
    </lineage>
</organism>
<dbReference type="InterPro" id="IPR059177">
    <property type="entry name" value="GH29D-like_dom"/>
</dbReference>
<protein>
    <recommendedName>
        <fullName evidence="5">GH29D-like beta-sandwich domain-containing protein</fullName>
    </recommendedName>
</protein>
<dbReference type="OrthoDB" id="445896at2759"/>
<keyword evidence="2 3" id="KW-0040">ANK repeat</keyword>
<dbReference type="SUPFAM" id="SSF48403">
    <property type="entry name" value="Ankyrin repeat"/>
    <property type="match status" value="1"/>
</dbReference>
<feature type="region of interest" description="Disordered" evidence="4">
    <location>
        <begin position="233"/>
        <end position="258"/>
    </location>
</feature>
<comment type="caution">
    <text evidence="6">The sequence shown here is derived from an EMBL/GenBank/DDBJ whole genome shotgun (WGS) entry which is preliminary data.</text>
</comment>
<dbReference type="Gene3D" id="1.25.40.20">
    <property type="entry name" value="Ankyrin repeat-containing domain"/>
    <property type="match status" value="1"/>
</dbReference>
<feature type="region of interest" description="Disordered" evidence="4">
    <location>
        <begin position="584"/>
        <end position="606"/>
    </location>
</feature>
<accession>A0A8J2WY94</accession>
<feature type="domain" description="GH29D-like beta-sandwich" evidence="5">
    <location>
        <begin position="269"/>
        <end position="317"/>
    </location>
</feature>
<dbReference type="PANTHER" id="PTHR24198">
    <property type="entry name" value="ANKYRIN REPEAT AND PROTEIN KINASE DOMAIN-CONTAINING PROTEIN"/>
    <property type="match status" value="1"/>
</dbReference>
<evidence type="ECO:0000256" key="2">
    <source>
        <dbReference type="ARBA" id="ARBA00023043"/>
    </source>
</evidence>
<dbReference type="Pfam" id="PF00023">
    <property type="entry name" value="Ank"/>
    <property type="match status" value="1"/>
</dbReference>
<feature type="repeat" description="ANK" evidence="3">
    <location>
        <begin position="471"/>
        <end position="503"/>
    </location>
</feature>
<dbReference type="PANTHER" id="PTHR24198:SF165">
    <property type="entry name" value="ANKYRIN REPEAT-CONTAINING PROTEIN-RELATED"/>
    <property type="match status" value="1"/>
</dbReference>
<keyword evidence="1" id="KW-0677">Repeat</keyword>
<evidence type="ECO:0000256" key="1">
    <source>
        <dbReference type="ARBA" id="ARBA00022737"/>
    </source>
</evidence>
<reference evidence="6" key="1">
    <citation type="submission" date="2021-11" db="EMBL/GenBank/DDBJ databases">
        <authorList>
            <consortium name="Genoscope - CEA"/>
            <person name="William W."/>
        </authorList>
    </citation>
    <scope>NUCLEOTIDE SEQUENCE</scope>
</reference>
<feature type="region of interest" description="Disordered" evidence="4">
    <location>
        <begin position="123"/>
        <end position="174"/>
    </location>
</feature>
<proteinExistence type="predicted"/>
<dbReference type="InterPro" id="IPR002110">
    <property type="entry name" value="Ankyrin_rpt"/>
</dbReference>
<evidence type="ECO:0000256" key="4">
    <source>
        <dbReference type="SAM" id="MobiDB-lite"/>
    </source>
</evidence>
<dbReference type="SMART" id="SM00248">
    <property type="entry name" value="ANK"/>
    <property type="match status" value="4"/>
</dbReference>
<dbReference type="Pfam" id="PF13290">
    <property type="entry name" value="CHB_HEX_C_1"/>
    <property type="match status" value="1"/>
</dbReference>
<evidence type="ECO:0000259" key="5">
    <source>
        <dbReference type="Pfam" id="PF13290"/>
    </source>
</evidence>
<dbReference type="PROSITE" id="PS50297">
    <property type="entry name" value="ANK_REP_REGION"/>
    <property type="match status" value="1"/>
</dbReference>
<dbReference type="PROSITE" id="PS50088">
    <property type="entry name" value="ANK_REPEAT"/>
    <property type="match status" value="1"/>
</dbReference>
<evidence type="ECO:0000313" key="6">
    <source>
        <dbReference type="EMBL" id="CAH0372384.1"/>
    </source>
</evidence>
<dbReference type="EMBL" id="CAKKNE010000003">
    <property type="protein sequence ID" value="CAH0372384.1"/>
    <property type="molecule type" value="Genomic_DNA"/>
</dbReference>